<gene>
    <name evidence="8" type="ORF">Pma05_13270</name>
</gene>
<evidence type="ECO:0000256" key="2">
    <source>
        <dbReference type="ARBA" id="ARBA00023015"/>
    </source>
</evidence>
<dbReference type="InterPro" id="IPR051677">
    <property type="entry name" value="AfsR-DnrI-RedD_regulator"/>
</dbReference>
<evidence type="ECO:0000256" key="5">
    <source>
        <dbReference type="PROSITE-ProRule" id="PRU01091"/>
    </source>
</evidence>
<dbReference type="InterPro" id="IPR016032">
    <property type="entry name" value="Sig_transdc_resp-reg_C-effctor"/>
</dbReference>
<dbReference type="PANTHER" id="PTHR35807">
    <property type="entry name" value="TRANSCRIPTIONAL REGULATOR REDD-RELATED"/>
    <property type="match status" value="1"/>
</dbReference>
<evidence type="ECO:0000256" key="6">
    <source>
        <dbReference type="SAM" id="MobiDB-lite"/>
    </source>
</evidence>
<name>A0ABQ4EJ68_9ACTN</name>
<dbReference type="InterPro" id="IPR003593">
    <property type="entry name" value="AAA+_ATPase"/>
</dbReference>
<dbReference type="Gene3D" id="1.10.10.10">
    <property type="entry name" value="Winged helix-like DNA-binding domain superfamily/Winged helix DNA-binding domain"/>
    <property type="match status" value="1"/>
</dbReference>
<evidence type="ECO:0000256" key="1">
    <source>
        <dbReference type="ARBA" id="ARBA00005820"/>
    </source>
</evidence>
<accession>A0ABQ4EJ68</accession>
<feature type="DNA-binding region" description="OmpR/PhoB-type" evidence="5">
    <location>
        <begin position="1"/>
        <end position="93"/>
    </location>
</feature>
<dbReference type="InterPro" id="IPR005158">
    <property type="entry name" value="BTAD"/>
</dbReference>
<dbReference type="SMART" id="SM00382">
    <property type="entry name" value="AAA"/>
    <property type="match status" value="1"/>
</dbReference>
<dbReference type="PROSITE" id="PS51755">
    <property type="entry name" value="OMPR_PHOB"/>
    <property type="match status" value="1"/>
</dbReference>
<dbReference type="Proteomes" id="UP000621500">
    <property type="component" value="Unassembled WGS sequence"/>
</dbReference>
<evidence type="ECO:0000313" key="8">
    <source>
        <dbReference type="EMBL" id="GIG94754.1"/>
    </source>
</evidence>
<evidence type="ECO:0000256" key="4">
    <source>
        <dbReference type="ARBA" id="ARBA00023163"/>
    </source>
</evidence>
<dbReference type="PANTHER" id="PTHR35807:SF1">
    <property type="entry name" value="TRANSCRIPTIONAL REGULATOR REDD"/>
    <property type="match status" value="1"/>
</dbReference>
<organism evidence="8 9">
    <name type="scientific">Plantactinospora mayteni</name>
    <dbReference type="NCBI Taxonomy" id="566021"/>
    <lineage>
        <taxon>Bacteria</taxon>
        <taxon>Bacillati</taxon>
        <taxon>Actinomycetota</taxon>
        <taxon>Actinomycetes</taxon>
        <taxon>Micromonosporales</taxon>
        <taxon>Micromonosporaceae</taxon>
        <taxon>Plantactinospora</taxon>
    </lineage>
</organism>
<dbReference type="RefSeq" id="WP_203856375.1">
    <property type="nucleotide sequence ID" value="NZ_BAAAZQ010000005.1"/>
</dbReference>
<dbReference type="Gene3D" id="3.40.50.300">
    <property type="entry name" value="P-loop containing nucleotide triphosphate hydrolases"/>
    <property type="match status" value="1"/>
</dbReference>
<comment type="caution">
    <text evidence="8">The sequence shown here is derived from an EMBL/GenBank/DDBJ whole genome shotgun (WGS) entry which is preliminary data.</text>
</comment>
<evidence type="ECO:0000256" key="3">
    <source>
        <dbReference type="ARBA" id="ARBA00023125"/>
    </source>
</evidence>
<dbReference type="Pfam" id="PF03704">
    <property type="entry name" value="BTAD"/>
    <property type="match status" value="1"/>
</dbReference>
<keyword evidence="2" id="KW-0805">Transcription regulation</keyword>
<dbReference type="InterPro" id="IPR001867">
    <property type="entry name" value="OmpR/PhoB-type_DNA-bd"/>
</dbReference>
<dbReference type="InterPro" id="IPR011990">
    <property type="entry name" value="TPR-like_helical_dom_sf"/>
</dbReference>
<dbReference type="SMART" id="SM01043">
    <property type="entry name" value="BTAD"/>
    <property type="match status" value="1"/>
</dbReference>
<keyword evidence="4" id="KW-0804">Transcription</keyword>
<dbReference type="Pfam" id="PF00486">
    <property type="entry name" value="Trans_reg_C"/>
    <property type="match status" value="1"/>
</dbReference>
<dbReference type="CDD" id="cd15831">
    <property type="entry name" value="BTAD"/>
    <property type="match status" value="1"/>
</dbReference>
<protein>
    <submittedName>
        <fullName evidence="8">SARP family transcriptional regulator</fullName>
    </submittedName>
</protein>
<dbReference type="Gene3D" id="1.25.40.10">
    <property type="entry name" value="Tetratricopeptide repeat domain"/>
    <property type="match status" value="3"/>
</dbReference>
<reference evidence="8 9" key="1">
    <citation type="submission" date="2021-01" db="EMBL/GenBank/DDBJ databases">
        <title>Whole genome shotgun sequence of Plantactinospora mayteni NBRC 109088.</title>
        <authorList>
            <person name="Komaki H."/>
            <person name="Tamura T."/>
        </authorList>
    </citation>
    <scope>NUCLEOTIDE SEQUENCE [LARGE SCALE GENOMIC DNA]</scope>
    <source>
        <strain evidence="8 9">NBRC 109088</strain>
    </source>
</reference>
<dbReference type="SUPFAM" id="SSF48452">
    <property type="entry name" value="TPR-like"/>
    <property type="match status" value="3"/>
</dbReference>
<comment type="similarity">
    <text evidence="1">Belongs to the AfsR/DnrI/RedD regulatory family.</text>
</comment>
<evidence type="ECO:0000313" key="9">
    <source>
        <dbReference type="Proteomes" id="UP000621500"/>
    </source>
</evidence>
<keyword evidence="9" id="KW-1185">Reference proteome</keyword>
<dbReference type="InterPro" id="IPR036388">
    <property type="entry name" value="WH-like_DNA-bd_sf"/>
</dbReference>
<dbReference type="InterPro" id="IPR027417">
    <property type="entry name" value="P-loop_NTPase"/>
</dbReference>
<dbReference type="SMART" id="SM00862">
    <property type="entry name" value="Trans_reg_C"/>
    <property type="match status" value="1"/>
</dbReference>
<feature type="region of interest" description="Disordered" evidence="6">
    <location>
        <begin position="242"/>
        <end position="265"/>
    </location>
</feature>
<dbReference type="EMBL" id="BONX01000007">
    <property type="protein sequence ID" value="GIG94754.1"/>
    <property type="molecule type" value="Genomic_DNA"/>
</dbReference>
<dbReference type="PRINTS" id="PR00364">
    <property type="entry name" value="DISEASERSIST"/>
</dbReference>
<feature type="domain" description="OmpR/PhoB-type" evidence="7">
    <location>
        <begin position="1"/>
        <end position="93"/>
    </location>
</feature>
<dbReference type="SUPFAM" id="SSF52540">
    <property type="entry name" value="P-loop containing nucleoside triphosphate hydrolases"/>
    <property type="match status" value="1"/>
</dbReference>
<sequence length="1014" mass="110777">MLEFRLLGDIDVRVDGHRIEMGPARQRCVLVALLVEANELVSVDQLLDRVWGDRRPQRARETLYSYLSRLRTCLSPAGGVTVLRRSAGYQLAVEPDTVDLHRFRGLVRQARSTSDEGRALGLFDEALGLWRGEAFAHLETPWLSALRTALGQERFAAELDRCDIALRQGRHATLLPELTRRAGEHPLDERVAGQLMLALYRSGRQADALEHYTRLRHRLADTLGVDPGPELRRLHLRMLHTDPELASPSGGGTEAAPPVSTPPRPHQLPPTVADFTGRDDAVGWLESRLTGPADRLRVVALSGPAGVGKSSLAWYVAHRLRREYPDGQLYADLRGTWPDPADAFAVLGRFLRVLGIPDSLHSDSLEERAGQFRDAVHDRRLLVVLDDARSAAQVRPLLPGGAPGALIVTSRARLTGLEGAAHLGLATFAPDEAIKLLARIVGPDRAGTEPDAVAEIVRLCGYLPLAVRIAAARLAARPHWRLGQLAERLRDELGRLDELATDDLEVRASLGLSYRALAEPARRMLRLLSLLDAPDVPAWAGAAMLDVPPVQAESLLESLVDACLLELLDPAGGEPRYGMHDLVRLFARERAAAEESDEVRRAALERAFGAWLTRAEAADERLPTRTLARISGPARRWPPAAPAGPVADPVGWFDRERPALVASIRQAAGLDLADLAWNLAATTQPCYELRGMHDEARQLHQAALRACRRAGELRGEAVLLRNLADLWTSRPGVELRDKLDAAEAALRIFRLVGEPRGVADALWLCADVYRVSGRHAEAAPLLAEALSISTAAGYQLGECHALAQRAIISREQGRDEVARDLGHRYLDLARQMGARRDESTALTLLGLTYGELDRPEPGQEYLRQAVAVARETGDEVQETYALARLGQLYAVLGHPSARHTLAVALARSQADGLAFGEAISLAGLGELELIDGRPRRAVALLRRVLQLLGEPRFHFLRARALTVLGQAYATVDDDPAAGSAWSAAYALFRQIDNEPAADRVAALLPGIPVQRTVH</sequence>
<proteinExistence type="inferred from homology"/>
<dbReference type="SUPFAM" id="SSF46894">
    <property type="entry name" value="C-terminal effector domain of the bipartite response regulators"/>
    <property type="match status" value="1"/>
</dbReference>
<keyword evidence="3 5" id="KW-0238">DNA-binding</keyword>
<evidence type="ECO:0000259" key="7">
    <source>
        <dbReference type="PROSITE" id="PS51755"/>
    </source>
</evidence>